<dbReference type="Pfam" id="PF04190">
    <property type="entry name" value="GET4"/>
    <property type="match status" value="1"/>
</dbReference>
<comment type="caution">
    <text evidence="3">The sequence shown here is derived from an EMBL/GenBank/DDBJ whole genome shotgun (WGS) entry which is preliminary data.</text>
</comment>
<feature type="region of interest" description="Disordered" evidence="2">
    <location>
        <begin position="1"/>
        <end position="29"/>
    </location>
</feature>
<evidence type="ECO:0000256" key="2">
    <source>
        <dbReference type="SAM" id="MobiDB-lite"/>
    </source>
</evidence>
<dbReference type="VEuPathDB" id="ToxoDB:BESB_039770"/>
<dbReference type="GO" id="GO:0005829">
    <property type="term" value="C:cytosol"/>
    <property type="evidence" value="ECO:0007669"/>
    <property type="project" value="TreeGrafter"/>
</dbReference>
<dbReference type="AlphaFoldDB" id="A0A2A9MHZ6"/>
<dbReference type="Gene3D" id="1.25.40.10">
    <property type="entry name" value="Tetratricopeptide repeat domain"/>
    <property type="match status" value="1"/>
</dbReference>
<reference evidence="3 4" key="1">
    <citation type="submission" date="2017-09" db="EMBL/GenBank/DDBJ databases">
        <title>Genome sequencing of Besnoitia besnoiti strain Bb-Ger1.</title>
        <authorList>
            <person name="Schares G."/>
            <person name="Venepally P."/>
            <person name="Lorenzi H.A."/>
        </authorList>
    </citation>
    <scope>NUCLEOTIDE SEQUENCE [LARGE SCALE GENOMIC DNA]</scope>
    <source>
        <strain evidence="3 4">Bb-Ger1</strain>
    </source>
</reference>
<gene>
    <name evidence="3" type="ORF">BESB_039770</name>
</gene>
<feature type="compositionally biased region" description="Low complexity" evidence="2">
    <location>
        <begin position="11"/>
        <end position="20"/>
    </location>
</feature>
<sequence>MKESGEPPAPVASAPAASGPLSRDSRSLLPPRVRASVDRKIEAGDVYDAHQLVRTLFFRYMARTEAMQAAELCRIYGLRFAALGQDALAVDLGMNMLKAIEASRSADEPTPLTDDQLEQIVELFHACAAADVKNGVDKYKFINRALKLSRTSQAPFGHVRLHRAAADAYWKEKRFGSSQGHLIYCRDPETLSQMVRDWQEVGYLSERPFFWLRLTLILLCLEDVETAEKVILNGTGENWDSSEVPAPLQLAYLLVCACKFKSEKLFDLLKQRYHLVLRRDETFAKYMGEIERRVIGRVQRPSGGLASLFSSLMAGMAADDDG</sequence>
<dbReference type="PANTHER" id="PTHR12875:SF0">
    <property type="entry name" value="GOLGI TO ER TRAFFIC PROTEIN 4 HOMOLOG"/>
    <property type="match status" value="1"/>
</dbReference>
<dbReference type="RefSeq" id="XP_029221528.1">
    <property type="nucleotide sequence ID" value="XM_029362563.1"/>
</dbReference>
<evidence type="ECO:0000313" key="4">
    <source>
        <dbReference type="Proteomes" id="UP000224006"/>
    </source>
</evidence>
<dbReference type="InterPro" id="IPR011990">
    <property type="entry name" value="TPR-like_helical_dom_sf"/>
</dbReference>
<dbReference type="GO" id="GO:0045048">
    <property type="term" value="P:protein insertion into ER membrane"/>
    <property type="evidence" value="ECO:0007669"/>
    <property type="project" value="InterPro"/>
</dbReference>
<dbReference type="OrthoDB" id="10252405at2759"/>
<protein>
    <submittedName>
        <fullName evidence="3">Putative edge expressed protein</fullName>
    </submittedName>
</protein>
<proteinExistence type="inferred from homology"/>
<comment type="similarity">
    <text evidence="1">Belongs to the GET4 family.</text>
</comment>
<dbReference type="Proteomes" id="UP000224006">
    <property type="component" value="Chromosome II"/>
</dbReference>
<dbReference type="KEGG" id="bbes:BESB_039770"/>
<keyword evidence="4" id="KW-1185">Reference proteome</keyword>
<evidence type="ECO:0000256" key="1">
    <source>
        <dbReference type="ARBA" id="ARBA00005351"/>
    </source>
</evidence>
<name>A0A2A9MHZ6_BESBE</name>
<dbReference type="PANTHER" id="PTHR12875">
    <property type="entry name" value="GOLGI TO ER TRAFFIC PROTEIN 4 HOMOLOG"/>
    <property type="match status" value="1"/>
</dbReference>
<accession>A0A2A9MHZ6</accession>
<dbReference type="STRING" id="94643.A0A2A9MHZ6"/>
<organism evidence="3 4">
    <name type="scientific">Besnoitia besnoiti</name>
    <name type="common">Apicomplexan protozoan</name>
    <dbReference type="NCBI Taxonomy" id="94643"/>
    <lineage>
        <taxon>Eukaryota</taxon>
        <taxon>Sar</taxon>
        <taxon>Alveolata</taxon>
        <taxon>Apicomplexa</taxon>
        <taxon>Conoidasida</taxon>
        <taxon>Coccidia</taxon>
        <taxon>Eucoccidiorida</taxon>
        <taxon>Eimeriorina</taxon>
        <taxon>Sarcocystidae</taxon>
        <taxon>Besnoitia</taxon>
    </lineage>
</organism>
<evidence type="ECO:0000313" key="3">
    <source>
        <dbReference type="EMBL" id="PFH37519.1"/>
    </source>
</evidence>
<dbReference type="EMBL" id="NWUJ01000002">
    <property type="protein sequence ID" value="PFH37519.1"/>
    <property type="molecule type" value="Genomic_DNA"/>
</dbReference>
<dbReference type="InterPro" id="IPR007317">
    <property type="entry name" value="GET4"/>
</dbReference>
<dbReference type="GeneID" id="40308958"/>